<protein>
    <submittedName>
        <fullName evidence="2">DinB family protein</fullName>
    </submittedName>
</protein>
<dbReference type="Pfam" id="PF12867">
    <property type="entry name" value="DinB_2"/>
    <property type="match status" value="1"/>
</dbReference>
<dbReference type="RefSeq" id="WP_151700055.1">
    <property type="nucleotide sequence ID" value="NZ_CP031223.1"/>
</dbReference>
<organism evidence="2 3">
    <name type="scientific">Psychrobacillus glaciei</name>
    <dbReference type="NCBI Taxonomy" id="2283160"/>
    <lineage>
        <taxon>Bacteria</taxon>
        <taxon>Bacillati</taxon>
        <taxon>Bacillota</taxon>
        <taxon>Bacilli</taxon>
        <taxon>Bacillales</taxon>
        <taxon>Bacillaceae</taxon>
        <taxon>Psychrobacillus</taxon>
    </lineage>
</organism>
<proteinExistence type="predicted"/>
<dbReference type="EMBL" id="CP031223">
    <property type="protein sequence ID" value="QFF99125.1"/>
    <property type="molecule type" value="Genomic_DNA"/>
</dbReference>
<dbReference type="AlphaFoldDB" id="A0A5J6SMF5"/>
<dbReference type="InterPro" id="IPR024775">
    <property type="entry name" value="DinB-like"/>
</dbReference>
<dbReference type="KEGG" id="psyo:PB01_09950"/>
<dbReference type="InterPro" id="IPR034660">
    <property type="entry name" value="DinB/YfiT-like"/>
</dbReference>
<gene>
    <name evidence="2" type="ORF">PB01_09950</name>
</gene>
<dbReference type="Gene3D" id="1.20.120.450">
    <property type="entry name" value="dinb family like domain"/>
    <property type="match status" value="1"/>
</dbReference>
<evidence type="ECO:0000313" key="3">
    <source>
        <dbReference type="Proteomes" id="UP000325517"/>
    </source>
</evidence>
<keyword evidence="3" id="KW-1185">Reference proteome</keyword>
<reference evidence="2 3" key="1">
    <citation type="submission" date="2018-07" db="EMBL/GenBank/DDBJ databases">
        <title>Complete genome sequence of Psychrobacillus sp. PB01, isolated from iceberg, and comparative genome analysis of Psychrobacillus strains.</title>
        <authorList>
            <person name="Lee P.C."/>
        </authorList>
    </citation>
    <scope>NUCLEOTIDE SEQUENCE [LARGE SCALE GENOMIC DNA]</scope>
    <source>
        <strain evidence="2 3">PB01</strain>
    </source>
</reference>
<dbReference type="Proteomes" id="UP000325517">
    <property type="component" value="Chromosome"/>
</dbReference>
<evidence type="ECO:0000259" key="1">
    <source>
        <dbReference type="Pfam" id="PF12867"/>
    </source>
</evidence>
<accession>A0A5J6SMF5</accession>
<sequence>MEQTIFHHMETVRGITEQSILKIPEELADLVPKGFKNNIRWNFGHIAYIQEYLVYGVLDEKINLPKEYREFFRAGTKPADWIETPPSLADIFSVLSEQKLRIQQSLEGNMHRKLPKPMTNHFGNTFHTLGETFLFSFYHEALHMETIKRIYQSILVD</sequence>
<dbReference type="OrthoDB" id="4295522at2"/>
<feature type="domain" description="DinB-like" evidence="1">
    <location>
        <begin position="10"/>
        <end position="147"/>
    </location>
</feature>
<name>A0A5J6SMF5_9BACI</name>
<evidence type="ECO:0000313" key="2">
    <source>
        <dbReference type="EMBL" id="QFF99125.1"/>
    </source>
</evidence>
<dbReference type="SUPFAM" id="SSF109854">
    <property type="entry name" value="DinB/YfiT-like putative metalloenzymes"/>
    <property type="match status" value="1"/>
</dbReference>